<dbReference type="AlphaFoldDB" id="A0A094ILI9"/>
<protein>
    <recommendedName>
        <fullName evidence="2">diguanylate cyclase</fullName>
        <ecNumber evidence="2">2.7.7.65</ecNumber>
    </recommendedName>
</protein>
<dbReference type="InterPro" id="IPR050469">
    <property type="entry name" value="Diguanylate_Cyclase"/>
</dbReference>
<dbReference type="InterPro" id="IPR043128">
    <property type="entry name" value="Rev_trsase/Diguanyl_cyclase"/>
</dbReference>
<organism evidence="6 7">
    <name type="scientific">Pseudidiomarina atlantica</name>
    <dbReference type="NCBI Taxonomy" id="1517416"/>
    <lineage>
        <taxon>Bacteria</taxon>
        <taxon>Pseudomonadati</taxon>
        <taxon>Pseudomonadota</taxon>
        <taxon>Gammaproteobacteria</taxon>
        <taxon>Alteromonadales</taxon>
        <taxon>Idiomarinaceae</taxon>
        <taxon>Pseudidiomarina</taxon>
    </lineage>
</organism>
<dbReference type="EMBL" id="JPIN01000012">
    <property type="protein sequence ID" value="KFZ28037.1"/>
    <property type="molecule type" value="Genomic_DNA"/>
</dbReference>
<comment type="cofactor">
    <cofactor evidence="1">
        <name>Mg(2+)</name>
        <dbReference type="ChEBI" id="CHEBI:18420"/>
    </cofactor>
</comment>
<dbReference type="SUPFAM" id="SSF63829">
    <property type="entry name" value="Calcium-dependent phosphotriesterase"/>
    <property type="match status" value="2"/>
</dbReference>
<keyword evidence="7" id="KW-1185">Reference proteome</keyword>
<feature type="chain" id="PRO_5001905338" description="diguanylate cyclase" evidence="4">
    <location>
        <begin position="23"/>
        <end position="984"/>
    </location>
</feature>
<comment type="caution">
    <text evidence="6">The sequence shown here is derived from an EMBL/GenBank/DDBJ whole genome shotgun (WGS) entry which is preliminary data.</text>
</comment>
<dbReference type="SUPFAM" id="SSF55073">
    <property type="entry name" value="Nucleotide cyclase"/>
    <property type="match status" value="1"/>
</dbReference>
<dbReference type="Gene3D" id="3.30.70.270">
    <property type="match status" value="1"/>
</dbReference>
<dbReference type="InterPro" id="IPR011123">
    <property type="entry name" value="Y_Y_Y"/>
</dbReference>
<evidence type="ECO:0000259" key="5">
    <source>
        <dbReference type="PROSITE" id="PS50887"/>
    </source>
</evidence>
<dbReference type="InterPro" id="IPR011110">
    <property type="entry name" value="Reg_prop"/>
</dbReference>
<dbReference type="OrthoDB" id="9772100at2"/>
<dbReference type="InterPro" id="IPR000160">
    <property type="entry name" value="GGDEF_dom"/>
</dbReference>
<proteinExistence type="predicted"/>
<keyword evidence="3" id="KW-0812">Transmembrane</keyword>
<gene>
    <name evidence="6" type="ORF">IDAT_10605</name>
</gene>
<feature type="domain" description="GGDEF" evidence="5">
    <location>
        <begin position="853"/>
        <end position="984"/>
    </location>
</feature>
<dbReference type="Pfam" id="PF07495">
    <property type="entry name" value="Y_Y_Y"/>
    <property type="match status" value="1"/>
</dbReference>
<keyword evidence="4" id="KW-0732">Signal</keyword>
<reference evidence="6 7" key="1">
    <citation type="submission" date="2014-06" db="EMBL/GenBank/DDBJ databases">
        <title>Draft genome sequence of Idiomarina sp. MCCC 1A10513.</title>
        <authorList>
            <person name="Du J."/>
            <person name="Lai Q."/>
            <person name="Shao Z."/>
        </authorList>
    </citation>
    <scope>NUCLEOTIDE SEQUENCE [LARGE SCALE GENOMIC DNA]</scope>
    <source>
        <strain evidence="6 7">MCCC 1A10513</strain>
    </source>
</reference>
<dbReference type="GO" id="GO:1902201">
    <property type="term" value="P:negative regulation of bacterial-type flagellum-dependent cell motility"/>
    <property type="evidence" value="ECO:0007669"/>
    <property type="project" value="TreeGrafter"/>
</dbReference>
<dbReference type="eggNOG" id="COG3292">
    <property type="taxonomic scope" value="Bacteria"/>
</dbReference>
<dbReference type="GO" id="GO:0052621">
    <property type="term" value="F:diguanylate cyclase activity"/>
    <property type="evidence" value="ECO:0007669"/>
    <property type="project" value="UniProtKB-EC"/>
</dbReference>
<dbReference type="GO" id="GO:0005886">
    <property type="term" value="C:plasma membrane"/>
    <property type="evidence" value="ECO:0007669"/>
    <property type="project" value="TreeGrafter"/>
</dbReference>
<dbReference type="InterPro" id="IPR013783">
    <property type="entry name" value="Ig-like_fold"/>
</dbReference>
<dbReference type="InterPro" id="IPR029787">
    <property type="entry name" value="Nucleotide_cyclase"/>
</dbReference>
<evidence type="ECO:0000256" key="1">
    <source>
        <dbReference type="ARBA" id="ARBA00001946"/>
    </source>
</evidence>
<evidence type="ECO:0000256" key="2">
    <source>
        <dbReference type="ARBA" id="ARBA00012528"/>
    </source>
</evidence>
<dbReference type="NCBIfam" id="TIGR00254">
    <property type="entry name" value="GGDEF"/>
    <property type="match status" value="1"/>
</dbReference>
<evidence type="ECO:0000256" key="3">
    <source>
        <dbReference type="SAM" id="Phobius"/>
    </source>
</evidence>
<dbReference type="CDD" id="cd01949">
    <property type="entry name" value="GGDEF"/>
    <property type="match status" value="1"/>
</dbReference>
<dbReference type="Pfam" id="PF00990">
    <property type="entry name" value="GGDEF"/>
    <property type="match status" value="1"/>
</dbReference>
<evidence type="ECO:0000256" key="4">
    <source>
        <dbReference type="SAM" id="SignalP"/>
    </source>
</evidence>
<accession>A0A094ILI9</accession>
<dbReference type="SMART" id="SM00267">
    <property type="entry name" value="GGDEF"/>
    <property type="match status" value="1"/>
</dbReference>
<dbReference type="PROSITE" id="PS50887">
    <property type="entry name" value="GGDEF"/>
    <property type="match status" value="1"/>
</dbReference>
<dbReference type="RefSeq" id="WP_034733418.1">
    <property type="nucleotide sequence ID" value="NZ_JPIN01000012.1"/>
</dbReference>
<feature type="signal peptide" evidence="4">
    <location>
        <begin position="1"/>
        <end position="22"/>
    </location>
</feature>
<dbReference type="EC" id="2.7.7.65" evidence="2"/>
<keyword evidence="3" id="KW-1133">Transmembrane helix</keyword>
<dbReference type="STRING" id="1517416.IDAT_10605"/>
<dbReference type="GO" id="GO:0043709">
    <property type="term" value="P:cell adhesion involved in single-species biofilm formation"/>
    <property type="evidence" value="ECO:0007669"/>
    <property type="project" value="TreeGrafter"/>
</dbReference>
<evidence type="ECO:0000313" key="7">
    <source>
        <dbReference type="Proteomes" id="UP000053718"/>
    </source>
</evidence>
<dbReference type="PANTHER" id="PTHR45138:SF24">
    <property type="entry name" value="DIGUANYLATE CYCLASE DGCC-RELATED"/>
    <property type="match status" value="1"/>
</dbReference>
<dbReference type="InterPro" id="IPR015943">
    <property type="entry name" value="WD40/YVTN_repeat-like_dom_sf"/>
</dbReference>
<dbReference type="PANTHER" id="PTHR45138">
    <property type="entry name" value="REGULATORY COMPONENTS OF SENSORY TRANSDUCTION SYSTEM"/>
    <property type="match status" value="1"/>
</dbReference>
<keyword evidence="3" id="KW-0472">Membrane</keyword>
<dbReference type="Proteomes" id="UP000053718">
    <property type="component" value="Unassembled WGS sequence"/>
</dbReference>
<dbReference type="Gene3D" id="2.130.10.10">
    <property type="entry name" value="YVTN repeat-like/Quinoprotein amine dehydrogenase"/>
    <property type="match status" value="2"/>
</dbReference>
<dbReference type="FunFam" id="3.30.70.270:FF:000001">
    <property type="entry name" value="Diguanylate cyclase domain protein"/>
    <property type="match status" value="1"/>
</dbReference>
<dbReference type="eggNOG" id="COG3706">
    <property type="taxonomic scope" value="Bacteria"/>
</dbReference>
<name>A0A094ILI9_9GAMM</name>
<evidence type="ECO:0000313" key="6">
    <source>
        <dbReference type="EMBL" id="KFZ28037.1"/>
    </source>
</evidence>
<feature type="transmembrane region" description="Helical" evidence="3">
    <location>
        <begin position="776"/>
        <end position="796"/>
    </location>
</feature>
<dbReference type="Pfam" id="PF07494">
    <property type="entry name" value="Reg_prop"/>
    <property type="match status" value="3"/>
</dbReference>
<sequence length="984" mass="109085">MKQLSALLGALVFALLPLLTLAQPTFSTKSGDTPVPPLPVIEKPLDFYTLNTWNANDGLPHNSVNRITQDHEGYLWIATWEGPVRFNGREFLVYDDLSALGASENGVFDISSDGSGETVIASGRRGLMLRHSERTWQVLASADDFVHETVVLADGTLWAAASNAGVLRIDASGARRYYTAQDGLPDTYSQRIFTTGNDAALPRAFHHELWVGTEQGLAVYDATTDRFEAITALPAELVRAVLRMQSGHLAVGMASGLYFCSPELTRCGLYQAFSEGRVSSLLEGVDNELWVGTFAHGVARITASGVDYFGVEQGLPNLHVLDLFLDQEQNLWLGTHGGLVQMRNALFTSFTRRHGANGEFVRAIEQTTDGAIWVGSSEGLTRIFDQYAQSVATSPQLENLSILSLAPLPGNQLLVGSHTDGIFLLQEGKVTHQFGVQQGLSLGEVRSILPLEGKRVWLGTANGILALTLDDKGFQQQFRLNRDDGLASDFVVGLYQDQWTTIWASSIAGLTRLKPQQNGELKVEAIDLAGIGSARNVFAMTEQQQRLWFATDRGLLIYHPETDQWQQLARQHGLPFHSYFSIVFDRDGHLWLGSSRGIVRIDHSSLVQVLNGDTATLNVQLFNSADGIHNHQTNVGGPSAKLAEDGRLWFSTAGGPVVVDPASLQQQDLSPPPIVLEQIIINDTPVDRTHDWDGAIERIRLAYAGLGFRMAQQLEYRVQLRGFDEQWEQRTQTQAEYTSLPAGSFEFAAQVRYPGSQWSEAVTYSFTVPNRFYETLGFWLLILVLGSLTTFGLFRWRLYALQQSRNTLKQLVKEQTKELQLLAHQDDLTRLPNRRAFDQQLRRRFAQAQQQQQPLCLAVIDVDHFKRINDKYLHATGDRILQRVAQLISRTVRQGDFAARWGGEEFTVLLPNTHLAEAKEVCERIRLAIAAQDYSDLKIEEPVTVSIGIACNTQGDASGKLLAAADKALYAAKKGGRNCIRTEA</sequence>
<dbReference type="Gene3D" id="2.60.40.10">
    <property type="entry name" value="Immunoglobulins"/>
    <property type="match status" value="1"/>
</dbReference>